<evidence type="ECO:0000256" key="2">
    <source>
        <dbReference type="PROSITE-ProRule" id="PRU00335"/>
    </source>
</evidence>
<dbReference type="Proteomes" id="UP001589610">
    <property type="component" value="Unassembled WGS sequence"/>
</dbReference>
<dbReference type="InterPro" id="IPR001647">
    <property type="entry name" value="HTH_TetR"/>
</dbReference>
<dbReference type="PANTHER" id="PTHR43479:SF7">
    <property type="entry name" value="TETR-FAMILY TRANSCRIPTIONAL REGULATOR"/>
    <property type="match status" value="1"/>
</dbReference>
<feature type="DNA-binding region" description="H-T-H motif" evidence="2">
    <location>
        <begin position="40"/>
        <end position="59"/>
    </location>
</feature>
<keyword evidence="5" id="KW-1185">Reference proteome</keyword>
<reference evidence="4 5" key="1">
    <citation type="submission" date="2024-09" db="EMBL/GenBank/DDBJ databases">
        <authorList>
            <person name="Sun Q."/>
            <person name="Mori K."/>
        </authorList>
    </citation>
    <scope>NUCLEOTIDE SEQUENCE [LARGE SCALE GENOMIC DNA]</scope>
    <source>
        <strain evidence="4 5">JCM 3028</strain>
    </source>
</reference>
<dbReference type="InterPro" id="IPR009057">
    <property type="entry name" value="Homeodomain-like_sf"/>
</dbReference>
<dbReference type="InterPro" id="IPR039532">
    <property type="entry name" value="TetR_C_Firmicutes"/>
</dbReference>
<dbReference type="Gene3D" id="1.10.357.10">
    <property type="entry name" value="Tetracycline Repressor, domain 2"/>
    <property type="match status" value="1"/>
</dbReference>
<dbReference type="SUPFAM" id="SSF46689">
    <property type="entry name" value="Homeodomain-like"/>
    <property type="match status" value="1"/>
</dbReference>
<protein>
    <submittedName>
        <fullName evidence="4">TetR/AcrR family transcriptional regulator</fullName>
    </submittedName>
</protein>
<gene>
    <name evidence="4" type="ORF">ACFFRH_36135</name>
</gene>
<accession>A0ABV5TSA5</accession>
<dbReference type="InterPro" id="IPR050624">
    <property type="entry name" value="HTH-type_Tx_Regulator"/>
</dbReference>
<dbReference type="RefSeq" id="WP_386161985.1">
    <property type="nucleotide sequence ID" value="NZ_JBHMBS010000028.1"/>
</dbReference>
<dbReference type="EMBL" id="JBHMBS010000028">
    <property type="protein sequence ID" value="MFB9680935.1"/>
    <property type="molecule type" value="Genomic_DNA"/>
</dbReference>
<organism evidence="4 5">
    <name type="scientific">Streptosporangium vulgare</name>
    <dbReference type="NCBI Taxonomy" id="46190"/>
    <lineage>
        <taxon>Bacteria</taxon>
        <taxon>Bacillati</taxon>
        <taxon>Actinomycetota</taxon>
        <taxon>Actinomycetes</taxon>
        <taxon>Streptosporangiales</taxon>
        <taxon>Streptosporangiaceae</taxon>
        <taxon>Streptosporangium</taxon>
    </lineage>
</organism>
<evidence type="ECO:0000313" key="4">
    <source>
        <dbReference type="EMBL" id="MFB9680935.1"/>
    </source>
</evidence>
<comment type="caution">
    <text evidence="4">The sequence shown here is derived from an EMBL/GenBank/DDBJ whole genome shotgun (WGS) entry which is preliminary data.</text>
</comment>
<evidence type="ECO:0000259" key="3">
    <source>
        <dbReference type="PROSITE" id="PS50977"/>
    </source>
</evidence>
<evidence type="ECO:0000256" key="1">
    <source>
        <dbReference type="ARBA" id="ARBA00023125"/>
    </source>
</evidence>
<dbReference type="PROSITE" id="PS50977">
    <property type="entry name" value="HTH_TETR_2"/>
    <property type="match status" value="1"/>
</dbReference>
<feature type="domain" description="HTH tetR-type" evidence="3">
    <location>
        <begin position="17"/>
        <end position="77"/>
    </location>
</feature>
<evidence type="ECO:0000313" key="5">
    <source>
        <dbReference type="Proteomes" id="UP001589610"/>
    </source>
</evidence>
<proteinExistence type="predicted"/>
<dbReference type="Pfam" id="PF00440">
    <property type="entry name" value="TetR_N"/>
    <property type="match status" value="1"/>
</dbReference>
<dbReference type="Pfam" id="PF14278">
    <property type="entry name" value="TetR_C_8"/>
    <property type="match status" value="1"/>
</dbReference>
<sequence>MATTKNSNSPSGDRRVRRTHTALARALIELVEERDLSRITVADVAERAGVSRSTFYDHYRDVHELAEAACTAMIDGLIESLPGPGPETADPEPEATQSLEAFFASLAGHAGLYRTLLGPQGSARVVDHIRRRIAATVYDRLHRIAAGDLAGYSSPPSDIPHDVPAAFTAGALIGVAADWLQRGCPRPPAEMAALTWPLFSALYRRVDAGTPT</sequence>
<name>A0ABV5TSA5_9ACTN</name>
<keyword evidence="1 2" id="KW-0238">DNA-binding</keyword>
<dbReference type="PANTHER" id="PTHR43479">
    <property type="entry name" value="ACREF/ENVCD OPERON REPRESSOR-RELATED"/>
    <property type="match status" value="1"/>
</dbReference>